<dbReference type="Pfam" id="PF09997">
    <property type="entry name" value="DUF2238"/>
    <property type="match status" value="1"/>
</dbReference>
<feature type="transmembrane region" description="Helical" evidence="1">
    <location>
        <begin position="122"/>
        <end position="142"/>
    </location>
</feature>
<dbReference type="EMBL" id="FAXN01000090">
    <property type="protein sequence ID" value="CUV66466.1"/>
    <property type="molecule type" value="Genomic_DNA"/>
</dbReference>
<feature type="transmembrane region" description="Helical" evidence="1">
    <location>
        <begin position="95"/>
        <end position="113"/>
    </location>
</feature>
<sequence>MFGKILFVVYLIVFLILAINPYDRAVWFAENAPVWITVLCIITIHLYYHRFSNMALFFMSIFIFLHTIGGHYTFARVPFDVVTQFFGFERNHYDRVAHFSVGFYAFAIAEILLAKRLINSKFILYSYPLFVILAIAAIYELFEWQFAIMFDSNAGVEVLGSQGDIWDAQKDMLSDGLGAIFTMVIFRFLHYKQIYFDRSSK</sequence>
<dbReference type="PIRSF" id="PIRSF020606">
    <property type="entry name" value="UCP020606"/>
    <property type="match status" value="1"/>
</dbReference>
<protein>
    <recommendedName>
        <fullName evidence="3">DUF2238 domain-containing protein</fullName>
    </recommendedName>
</protein>
<evidence type="ECO:0000313" key="2">
    <source>
        <dbReference type="EMBL" id="CUV66466.1"/>
    </source>
</evidence>
<gene>
    <name evidence="2" type="ORF">BN3087_850009</name>
</gene>
<dbReference type="AlphaFoldDB" id="A0A0S4XQ65"/>
<keyword evidence="1" id="KW-0472">Membrane</keyword>
<feature type="transmembrane region" description="Helical" evidence="1">
    <location>
        <begin position="5"/>
        <end position="22"/>
    </location>
</feature>
<evidence type="ECO:0008006" key="3">
    <source>
        <dbReference type="Google" id="ProtNLM"/>
    </source>
</evidence>
<feature type="transmembrane region" description="Helical" evidence="1">
    <location>
        <begin position="172"/>
        <end position="191"/>
    </location>
</feature>
<feature type="transmembrane region" description="Helical" evidence="1">
    <location>
        <begin position="28"/>
        <end position="48"/>
    </location>
</feature>
<dbReference type="InterPro" id="IPR014509">
    <property type="entry name" value="YjdF-like"/>
</dbReference>
<name>A0A0S4XQ65_9BACT</name>
<dbReference type="InterPro" id="IPR058534">
    <property type="entry name" value="YjdF"/>
</dbReference>
<organism evidence="2">
    <name type="scientific">Sulfurovum sp. enrichment culture clone C5</name>
    <dbReference type="NCBI Taxonomy" id="497650"/>
    <lineage>
        <taxon>Bacteria</taxon>
        <taxon>Pseudomonadati</taxon>
        <taxon>Campylobacterota</taxon>
        <taxon>Epsilonproteobacteria</taxon>
        <taxon>Campylobacterales</taxon>
        <taxon>Sulfurovaceae</taxon>
        <taxon>Sulfurovum</taxon>
        <taxon>environmental samples</taxon>
    </lineage>
</organism>
<keyword evidence="1" id="KW-1133">Transmembrane helix</keyword>
<keyword evidence="1" id="KW-0812">Transmembrane</keyword>
<proteinExistence type="predicted"/>
<accession>A0A0S4XQ65</accession>
<feature type="transmembrane region" description="Helical" evidence="1">
    <location>
        <begin position="55"/>
        <end position="75"/>
    </location>
</feature>
<evidence type="ECO:0000256" key="1">
    <source>
        <dbReference type="SAM" id="Phobius"/>
    </source>
</evidence>
<reference evidence="2" key="1">
    <citation type="submission" date="2015-11" db="EMBL/GenBank/DDBJ databases">
        <authorList>
            <person name="Zhang Y."/>
            <person name="Guo Z."/>
        </authorList>
    </citation>
    <scope>NUCLEOTIDE SEQUENCE</scope>
    <source>
        <strain evidence="2">BN30871</strain>
    </source>
</reference>